<dbReference type="Proteomes" id="UP000018745">
    <property type="component" value="Chromosome"/>
</dbReference>
<evidence type="ECO:0000313" key="1">
    <source>
        <dbReference type="EMBL" id="AHC40273.1"/>
    </source>
</evidence>
<evidence type="ECO:0000313" key="2">
    <source>
        <dbReference type="Proteomes" id="UP000018745"/>
    </source>
</evidence>
<gene>
    <name evidence="1" type="ORF">OVS_02055</name>
</gene>
<reference evidence="1 2" key="1">
    <citation type="journal article" date="2014" name="Genome Announc.">
        <title>Complete Genome Sequence of Mycoplasma ovis Strain Michigan, a Hemoplasma of Sheep with Two Distinct 16S rRNA Genes.</title>
        <authorList>
            <person name="Deshuillers P.L."/>
            <person name="Santos A.P."/>
            <person name="do Nascimento N.C."/>
            <person name="Hampel J.A."/>
            <person name="Bergin I.L."/>
            <person name="Dyson M.C."/>
            <person name="Messick J.B."/>
        </authorList>
    </citation>
    <scope>NUCLEOTIDE SEQUENCE [LARGE SCALE GENOMIC DNA]</scope>
    <source>
        <strain evidence="1 2">Michigan</strain>
    </source>
</reference>
<proteinExistence type="predicted"/>
<dbReference type="EMBL" id="CP006935">
    <property type="protein sequence ID" value="AHC40273.1"/>
    <property type="molecule type" value="Genomic_DNA"/>
</dbReference>
<name>A0ABM5P1G3_9MOLU</name>
<accession>A0ABM5P1G3</accession>
<organism evidence="1 2">
    <name type="scientific">Mycoplasma ovis str. Michigan</name>
    <dbReference type="NCBI Taxonomy" id="1415773"/>
    <lineage>
        <taxon>Bacteria</taxon>
        <taxon>Bacillati</taxon>
        <taxon>Mycoplasmatota</taxon>
        <taxon>Mollicutes</taxon>
        <taxon>Mycoplasmataceae</taxon>
        <taxon>Mycoplasma</taxon>
    </lineage>
</organism>
<sequence length="46" mass="5202">MNSVINGTWGGDPLSDFLDSDENIYSLKITEPHLEEKSIFLSVKNF</sequence>
<protein>
    <submittedName>
        <fullName evidence="1">Uncharacterized protein</fullName>
    </submittedName>
</protein>
<keyword evidence="2" id="KW-1185">Reference proteome</keyword>